<sequence>MYTAFASGDVASLKSVCHEGLLASFRSRINVRPPKESLQWTLHKYIGSPRIVSTNIVSLEIEKSALYQVIVKMQSVQSLERTTANGLASDTTQEKKMVEYVVLQRMMLRAKEETWKIWGTVEESKVEDVLGEDAVVATAAVGKQ</sequence>
<gene>
    <name evidence="4" type="ORF">ALECFALPRED_001199</name>
</gene>
<dbReference type="GO" id="GO:0032979">
    <property type="term" value="P:protein insertion into mitochondrial inner membrane from matrix"/>
    <property type="evidence" value="ECO:0007669"/>
    <property type="project" value="InterPro"/>
</dbReference>
<evidence type="ECO:0000313" key="5">
    <source>
        <dbReference type="Proteomes" id="UP000664203"/>
    </source>
</evidence>
<dbReference type="AlphaFoldDB" id="A0A8H3PKC5"/>
<comment type="caution">
    <text evidence="4">The sequence shown here is derived from an EMBL/GenBank/DDBJ whole genome shotgun (WGS) entry which is preliminary data.</text>
</comment>
<keyword evidence="3" id="KW-0496">Mitochondrion</keyword>
<dbReference type="InterPro" id="IPR032710">
    <property type="entry name" value="NTF2-like_dom_sf"/>
</dbReference>
<evidence type="ECO:0000256" key="1">
    <source>
        <dbReference type="ARBA" id="ARBA00004173"/>
    </source>
</evidence>
<accession>A0A8H3PKC5</accession>
<keyword evidence="2" id="KW-0809">Transit peptide</keyword>
<evidence type="ECO:0000256" key="2">
    <source>
        <dbReference type="ARBA" id="ARBA00022946"/>
    </source>
</evidence>
<dbReference type="PANTHER" id="PTHR28554">
    <property type="entry name" value="39S RIBOSOMAL PROTEIN L45, MITOCHONDRIAL"/>
    <property type="match status" value="1"/>
</dbReference>
<dbReference type="Pfam" id="PF07961">
    <property type="entry name" value="MBA1"/>
    <property type="match status" value="1"/>
</dbReference>
<evidence type="ECO:0000256" key="3">
    <source>
        <dbReference type="ARBA" id="ARBA00023128"/>
    </source>
</evidence>
<dbReference type="InterPro" id="IPR051975">
    <property type="entry name" value="mtLSU_mL45"/>
</dbReference>
<dbReference type="OrthoDB" id="19619at2759"/>
<organism evidence="4 5">
    <name type="scientific">Alectoria fallacina</name>
    <dbReference type="NCBI Taxonomy" id="1903189"/>
    <lineage>
        <taxon>Eukaryota</taxon>
        <taxon>Fungi</taxon>
        <taxon>Dikarya</taxon>
        <taxon>Ascomycota</taxon>
        <taxon>Pezizomycotina</taxon>
        <taxon>Lecanoromycetes</taxon>
        <taxon>OSLEUM clade</taxon>
        <taxon>Lecanoromycetidae</taxon>
        <taxon>Lecanorales</taxon>
        <taxon>Lecanorineae</taxon>
        <taxon>Parmeliaceae</taxon>
        <taxon>Alectoria</taxon>
    </lineage>
</organism>
<evidence type="ECO:0000313" key="4">
    <source>
        <dbReference type="EMBL" id="CAF9943756.1"/>
    </source>
</evidence>
<name>A0A8H3PKC5_9LECA</name>
<dbReference type="PANTHER" id="PTHR28554:SF1">
    <property type="entry name" value="LARGE RIBOSOMAL SUBUNIT PROTEIN ML45"/>
    <property type="match status" value="1"/>
</dbReference>
<comment type="subcellular location">
    <subcellularLocation>
        <location evidence="1">Mitochondrion</location>
    </subcellularLocation>
</comment>
<dbReference type="Gene3D" id="3.10.450.240">
    <property type="match status" value="1"/>
</dbReference>
<dbReference type="SUPFAM" id="SSF54427">
    <property type="entry name" value="NTF2-like"/>
    <property type="match status" value="1"/>
</dbReference>
<dbReference type="EMBL" id="CAJPDR010001242">
    <property type="protein sequence ID" value="CAF9943756.1"/>
    <property type="molecule type" value="Genomic_DNA"/>
</dbReference>
<proteinExistence type="predicted"/>
<reference evidence="4" key="1">
    <citation type="submission" date="2021-03" db="EMBL/GenBank/DDBJ databases">
        <authorList>
            <person name="Tagirdzhanova G."/>
        </authorList>
    </citation>
    <scope>NUCLEOTIDE SEQUENCE</scope>
</reference>
<dbReference type="InterPro" id="IPR024621">
    <property type="entry name" value="Mba1"/>
</dbReference>
<keyword evidence="5" id="KW-1185">Reference proteome</keyword>
<dbReference type="GO" id="GO:0005743">
    <property type="term" value="C:mitochondrial inner membrane"/>
    <property type="evidence" value="ECO:0007669"/>
    <property type="project" value="InterPro"/>
</dbReference>
<dbReference type="Proteomes" id="UP000664203">
    <property type="component" value="Unassembled WGS sequence"/>
</dbReference>
<protein>
    <submittedName>
        <fullName evidence="4">Uncharacterized protein</fullName>
    </submittedName>
</protein>